<dbReference type="PROSITE" id="PS51892">
    <property type="entry name" value="SUBTILASE"/>
    <property type="match status" value="1"/>
</dbReference>
<dbReference type="InterPro" id="IPR036852">
    <property type="entry name" value="Peptidase_S8/S53_dom_sf"/>
</dbReference>
<evidence type="ECO:0000256" key="7">
    <source>
        <dbReference type="RuleBase" id="RU003355"/>
    </source>
</evidence>
<dbReference type="InterPro" id="IPR015500">
    <property type="entry name" value="Peptidase_S8_subtilisin-rel"/>
</dbReference>
<sequence>MGRFAKILYGVTKPNGGGKSERLLIVLKNKHCYHKCLWEMKSVGLQPVKKLFGIHAVCCHVPEGADLFELQRHGMVKRIERDVKVKLHQESQPVISSQTTPWGIRRIRANEVWNDTTGRRVKVAVLDTGISDHTDLKVAGRHSTINQKQALDPNGHGTHVAGTIAALNNTFGVVGVAPNVSLYAVKAFQKNGSAFLSDIIEGITWCIRNGMQVINMSFGMSQRSESLHEVIQRAFRNGIVMVASAGNDGPNNQRLDYPALFSETIAVAAAAKGEGIANFSSRGEGIDVSAPGVGILSTVGTNRYQEKSGTSMAAPHVTGTAALLLSLRPSLTTDEIKSILRSTATPISGYSQREQGSGIINAERAVNSLR</sequence>
<keyword evidence="3" id="KW-0479">Metal-binding</keyword>
<dbReference type="InterPro" id="IPR000209">
    <property type="entry name" value="Peptidase_S8/S53_dom"/>
</dbReference>
<evidence type="ECO:0000256" key="2">
    <source>
        <dbReference type="ARBA" id="ARBA00022670"/>
    </source>
</evidence>
<proteinExistence type="inferred from homology"/>
<dbReference type="CDD" id="cd07477">
    <property type="entry name" value="Peptidases_S8_Subtilisin_subset"/>
    <property type="match status" value="1"/>
</dbReference>
<dbReference type="InterPro" id="IPR023827">
    <property type="entry name" value="Peptidase_S8_Asp-AS"/>
</dbReference>
<dbReference type="Gene3D" id="3.40.50.200">
    <property type="entry name" value="Peptidase S8/S53 domain"/>
    <property type="match status" value="1"/>
</dbReference>
<dbReference type="PROSITE" id="PS00137">
    <property type="entry name" value="SUBTILASE_HIS"/>
    <property type="match status" value="1"/>
</dbReference>
<dbReference type="Pfam" id="PF00082">
    <property type="entry name" value="Peptidase_S8"/>
    <property type="match status" value="1"/>
</dbReference>
<dbReference type="InterPro" id="IPR034202">
    <property type="entry name" value="Subtilisin_Carlsberg-like"/>
</dbReference>
<evidence type="ECO:0000313" key="10">
    <source>
        <dbReference type="Proteomes" id="UP001596002"/>
    </source>
</evidence>
<dbReference type="SUPFAM" id="SSF52743">
    <property type="entry name" value="Subtilisin-like"/>
    <property type="match status" value="1"/>
</dbReference>
<dbReference type="PRINTS" id="PR00723">
    <property type="entry name" value="SUBTILISIN"/>
</dbReference>
<keyword evidence="10" id="KW-1185">Reference proteome</keyword>
<dbReference type="PROSITE" id="PS00138">
    <property type="entry name" value="SUBTILASE_SER"/>
    <property type="match status" value="1"/>
</dbReference>
<dbReference type="EMBL" id="JBHSHC010000028">
    <property type="protein sequence ID" value="MFC4766658.1"/>
    <property type="molecule type" value="Genomic_DNA"/>
</dbReference>
<dbReference type="PROSITE" id="PS00136">
    <property type="entry name" value="SUBTILASE_ASP"/>
    <property type="match status" value="1"/>
</dbReference>
<feature type="domain" description="Peptidase S8/S53" evidence="8">
    <location>
        <begin position="118"/>
        <end position="358"/>
    </location>
</feature>
<evidence type="ECO:0000256" key="1">
    <source>
        <dbReference type="ARBA" id="ARBA00011073"/>
    </source>
</evidence>
<gene>
    <name evidence="9" type="ORF">ACFO8Q_04600</name>
</gene>
<evidence type="ECO:0000256" key="6">
    <source>
        <dbReference type="PROSITE-ProRule" id="PRU01240"/>
    </source>
</evidence>
<protein>
    <submittedName>
        <fullName evidence="9">S8 family peptidase</fullName>
    </submittedName>
</protein>
<keyword evidence="2 6" id="KW-0645">Protease</keyword>
<keyword evidence="4 6" id="KW-0378">Hydrolase</keyword>
<name>A0ABV9PYA1_9BACL</name>
<dbReference type="PANTHER" id="PTHR43806:SF11">
    <property type="entry name" value="CEREVISIN-RELATED"/>
    <property type="match status" value="1"/>
</dbReference>
<feature type="active site" description="Charge relay system" evidence="6">
    <location>
        <position position="311"/>
    </location>
</feature>
<feature type="active site" description="Charge relay system" evidence="6">
    <location>
        <position position="156"/>
    </location>
</feature>
<evidence type="ECO:0000313" key="9">
    <source>
        <dbReference type="EMBL" id="MFC4766658.1"/>
    </source>
</evidence>
<dbReference type="RefSeq" id="WP_380024556.1">
    <property type="nucleotide sequence ID" value="NZ_JBHSHC010000028.1"/>
</dbReference>
<reference evidence="10" key="1">
    <citation type="journal article" date="2019" name="Int. J. Syst. Evol. Microbiol.">
        <title>The Global Catalogue of Microorganisms (GCM) 10K type strain sequencing project: providing services to taxonomists for standard genome sequencing and annotation.</title>
        <authorList>
            <consortium name="The Broad Institute Genomics Platform"/>
            <consortium name="The Broad Institute Genome Sequencing Center for Infectious Disease"/>
            <person name="Wu L."/>
            <person name="Ma J."/>
        </authorList>
    </citation>
    <scope>NUCLEOTIDE SEQUENCE [LARGE SCALE GENOMIC DNA]</scope>
    <source>
        <strain evidence="10">WYCCWR 12678</strain>
    </source>
</reference>
<dbReference type="InterPro" id="IPR022398">
    <property type="entry name" value="Peptidase_S8_His-AS"/>
</dbReference>
<dbReference type="InterPro" id="IPR023828">
    <property type="entry name" value="Peptidase_S8_Ser-AS"/>
</dbReference>
<dbReference type="InterPro" id="IPR050131">
    <property type="entry name" value="Peptidase_S8_subtilisin-like"/>
</dbReference>
<evidence type="ECO:0000256" key="4">
    <source>
        <dbReference type="ARBA" id="ARBA00022801"/>
    </source>
</evidence>
<dbReference type="PANTHER" id="PTHR43806">
    <property type="entry name" value="PEPTIDASE S8"/>
    <property type="match status" value="1"/>
</dbReference>
<accession>A0ABV9PYA1</accession>
<organism evidence="9 10">
    <name type="scientific">Effusibacillus consociatus</name>
    <dbReference type="NCBI Taxonomy" id="1117041"/>
    <lineage>
        <taxon>Bacteria</taxon>
        <taxon>Bacillati</taxon>
        <taxon>Bacillota</taxon>
        <taxon>Bacilli</taxon>
        <taxon>Bacillales</taxon>
        <taxon>Alicyclobacillaceae</taxon>
        <taxon>Effusibacillus</taxon>
    </lineage>
</organism>
<comment type="caution">
    <text evidence="9">The sequence shown here is derived from an EMBL/GenBank/DDBJ whole genome shotgun (WGS) entry which is preliminary data.</text>
</comment>
<evidence type="ECO:0000259" key="8">
    <source>
        <dbReference type="Pfam" id="PF00082"/>
    </source>
</evidence>
<feature type="active site" description="Charge relay system" evidence="6">
    <location>
        <position position="127"/>
    </location>
</feature>
<keyword evidence="5 6" id="KW-0720">Serine protease</keyword>
<evidence type="ECO:0000256" key="5">
    <source>
        <dbReference type="ARBA" id="ARBA00022825"/>
    </source>
</evidence>
<comment type="similarity">
    <text evidence="1 6 7">Belongs to the peptidase S8 family.</text>
</comment>
<dbReference type="Proteomes" id="UP001596002">
    <property type="component" value="Unassembled WGS sequence"/>
</dbReference>
<evidence type="ECO:0000256" key="3">
    <source>
        <dbReference type="ARBA" id="ARBA00022723"/>
    </source>
</evidence>